<dbReference type="EC" id="2.5.1.18" evidence="1"/>
<organism evidence="1 2">
    <name type="scientific">Caldibacillus debilis</name>
    <dbReference type="NCBI Taxonomy" id="301148"/>
    <lineage>
        <taxon>Bacteria</taxon>
        <taxon>Bacillati</taxon>
        <taxon>Bacillota</taxon>
        <taxon>Bacilli</taxon>
        <taxon>Bacillales</taxon>
        <taxon>Bacillaceae</taxon>
        <taxon>Caldibacillus</taxon>
    </lineage>
</organism>
<dbReference type="AlphaFoldDB" id="A0A150M6T1"/>
<sequence>MVCVDKNQEEYGMESWNKTIYKEIIEPEKIVYIDYFSDSEGNMS</sequence>
<keyword evidence="1" id="KW-0808">Transferase</keyword>
<dbReference type="Proteomes" id="UP000075683">
    <property type="component" value="Unassembled WGS sequence"/>
</dbReference>
<dbReference type="InterPro" id="IPR023393">
    <property type="entry name" value="START-like_dom_sf"/>
</dbReference>
<dbReference type="Gene3D" id="3.30.530.20">
    <property type="match status" value="1"/>
</dbReference>
<keyword evidence="1" id="KW-0812">Transmembrane</keyword>
<dbReference type="GO" id="GO:0004364">
    <property type="term" value="F:glutathione transferase activity"/>
    <property type="evidence" value="ECO:0007669"/>
    <property type="project" value="UniProtKB-EC"/>
</dbReference>
<protein>
    <submittedName>
        <fullName evidence="1">Putative glutathione S-transferase-related transmembrane protein</fullName>
        <ecNumber evidence="1">2.5.1.18</ecNumber>
    </submittedName>
</protein>
<evidence type="ECO:0000313" key="2">
    <source>
        <dbReference type="Proteomes" id="UP000075683"/>
    </source>
</evidence>
<name>A0A150M6T1_9BACI</name>
<gene>
    <name evidence="1" type="ORF">B4135_0960</name>
</gene>
<evidence type="ECO:0000313" key="1">
    <source>
        <dbReference type="EMBL" id="KYD20061.1"/>
    </source>
</evidence>
<proteinExistence type="predicted"/>
<accession>A0A150M6T1</accession>
<dbReference type="EMBL" id="LQYT01000037">
    <property type="protein sequence ID" value="KYD20061.1"/>
    <property type="molecule type" value="Genomic_DNA"/>
</dbReference>
<keyword evidence="1" id="KW-0472">Membrane</keyword>
<dbReference type="PATRIC" id="fig|301148.3.peg.3329"/>
<reference evidence="1 2" key="1">
    <citation type="submission" date="2016-01" db="EMBL/GenBank/DDBJ databases">
        <title>Draft Genome Sequences of Seven Thermophilic Sporeformers Isolated from Foods.</title>
        <authorList>
            <person name="Berendsen E.M."/>
            <person name="Wells-Bennik M.H."/>
            <person name="Krawcyk A.O."/>
            <person name="De Jong A."/>
            <person name="Holsappel S."/>
            <person name="Eijlander R.T."/>
            <person name="Kuipers O.P."/>
        </authorList>
    </citation>
    <scope>NUCLEOTIDE SEQUENCE [LARGE SCALE GENOMIC DNA]</scope>
    <source>
        <strain evidence="1 2">B4135</strain>
    </source>
</reference>
<comment type="caution">
    <text evidence="1">The sequence shown here is derived from an EMBL/GenBank/DDBJ whole genome shotgun (WGS) entry which is preliminary data.</text>
</comment>